<dbReference type="AlphaFoldDB" id="A0A6A6Y621"/>
<accession>A0A6A6Y621</accession>
<reference evidence="2 4" key="1">
    <citation type="journal article" date="2020" name="Stud. Mycol.">
        <title>101 Dothideomycetes genomes: a test case for predicting lifestyles and emergence of pathogens.</title>
        <authorList>
            <person name="Haridas S."/>
            <person name="Albert R."/>
            <person name="Binder M."/>
            <person name="Bloem J."/>
            <person name="Labutti K."/>
            <person name="Salamov A."/>
            <person name="Andreopoulos B."/>
            <person name="Baker S."/>
            <person name="Barry K."/>
            <person name="Bills G."/>
            <person name="Bluhm B."/>
            <person name="Cannon C."/>
            <person name="Castanera R."/>
            <person name="Culley D."/>
            <person name="Daum C."/>
            <person name="Ezra D."/>
            <person name="Gonzalez J."/>
            <person name="Henrissat B."/>
            <person name="Kuo A."/>
            <person name="Liang C."/>
            <person name="Lipzen A."/>
            <person name="Lutzoni F."/>
            <person name="Magnuson J."/>
            <person name="Mondo S."/>
            <person name="Nolan M."/>
            <person name="Ohm R."/>
            <person name="Pangilinan J."/>
            <person name="Park H.-J."/>
            <person name="Ramirez L."/>
            <person name="Alfaro M."/>
            <person name="Sun H."/>
            <person name="Tritt A."/>
            <person name="Yoshinaga Y."/>
            <person name="Zwiers L.-H."/>
            <person name="Turgeon B."/>
            <person name="Goodwin S."/>
            <person name="Spatafora J."/>
            <person name="Crous P."/>
            <person name="Grigoriev I."/>
        </authorList>
    </citation>
    <scope>NUCLEOTIDE SEQUENCE</scope>
    <source>
        <strain evidence="2 4">CBS 304.34</strain>
    </source>
</reference>
<reference evidence="4" key="3">
    <citation type="submission" date="2025-04" db="UniProtKB">
        <authorList>
            <consortium name="RefSeq"/>
        </authorList>
    </citation>
    <scope>IDENTIFICATION</scope>
    <source>
        <strain evidence="4">CBS 304.34</strain>
    </source>
</reference>
<dbReference type="RefSeq" id="XP_033570619.1">
    <property type="nucleotide sequence ID" value="XM_033721191.1"/>
</dbReference>
<protein>
    <submittedName>
        <fullName evidence="2 4">Uncharacterized protein</fullName>
    </submittedName>
</protein>
<name>A0A6A6Y621_9PEZI</name>
<organism evidence="2">
    <name type="scientific">Mytilinidion resinicola</name>
    <dbReference type="NCBI Taxonomy" id="574789"/>
    <lineage>
        <taxon>Eukaryota</taxon>
        <taxon>Fungi</taxon>
        <taxon>Dikarya</taxon>
        <taxon>Ascomycota</taxon>
        <taxon>Pezizomycotina</taxon>
        <taxon>Dothideomycetes</taxon>
        <taxon>Pleosporomycetidae</taxon>
        <taxon>Mytilinidiales</taxon>
        <taxon>Mytilinidiaceae</taxon>
        <taxon>Mytilinidion</taxon>
    </lineage>
</organism>
<gene>
    <name evidence="2 4" type="ORF">BDZ99DRAFT_468182</name>
</gene>
<evidence type="ECO:0000313" key="3">
    <source>
        <dbReference type="Proteomes" id="UP000504636"/>
    </source>
</evidence>
<dbReference type="GeneID" id="54462084"/>
<dbReference type="EMBL" id="MU003717">
    <property type="protein sequence ID" value="KAF2803655.1"/>
    <property type="molecule type" value="Genomic_DNA"/>
</dbReference>
<keyword evidence="3" id="KW-1185">Reference proteome</keyword>
<feature type="region of interest" description="Disordered" evidence="1">
    <location>
        <begin position="103"/>
        <end position="135"/>
    </location>
</feature>
<sequence length="200" mass="23076">MNYHTRCAFATWTVVNEDYPNRGDIRISIVVSSQYNNDPEYRFKKAQSIHAGGFIYPAISCTQAHHCAHTVFGTMQPSYFTERQDKYRDAAYSRLKESLKSGTLRSGAAKSKDNKRESKDNKGMGKYTKVGNDTDEEVGAFEDMRDPEWVEDLATLEDLPKYETGEVRLTKRCRECVRRNKQCWSHHPVDTDEEKKKSKS</sequence>
<reference evidence="4" key="2">
    <citation type="submission" date="2020-04" db="EMBL/GenBank/DDBJ databases">
        <authorList>
            <consortium name="NCBI Genome Project"/>
        </authorList>
    </citation>
    <scope>NUCLEOTIDE SEQUENCE</scope>
    <source>
        <strain evidence="4">CBS 304.34</strain>
    </source>
</reference>
<feature type="compositionally biased region" description="Basic and acidic residues" evidence="1">
    <location>
        <begin position="110"/>
        <end position="123"/>
    </location>
</feature>
<proteinExistence type="predicted"/>
<evidence type="ECO:0000313" key="4">
    <source>
        <dbReference type="RefSeq" id="XP_033570619.1"/>
    </source>
</evidence>
<evidence type="ECO:0000256" key="1">
    <source>
        <dbReference type="SAM" id="MobiDB-lite"/>
    </source>
</evidence>
<evidence type="ECO:0000313" key="2">
    <source>
        <dbReference type="EMBL" id="KAF2803655.1"/>
    </source>
</evidence>
<dbReference type="Proteomes" id="UP000504636">
    <property type="component" value="Unplaced"/>
</dbReference>